<keyword evidence="7" id="KW-1133">Transmembrane helix</keyword>
<evidence type="ECO:0000256" key="2">
    <source>
        <dbReference type="ARBA" id="ARBA00022670"/>
    </source>
</evidence>
<dbReference type="InterPro" id="IPR001915">
    <property type="entry name" value="Peptidase_M48"/>
</dbReference>
<keyword evidence="7" id="KW-0812">Transmembrane</keyword>
<accession>A0A8S5R503</accession>
<name>A0A8S5R503_9CAUD</name>
<keyword evidence="4" id="KW-0378">Hydrolase</keyword>
<feature type="domain" description="Peptidase M48" evidence="8">
    <location>
        <begin position="113"/>
        <end position="276"/>
    </location>
</feature>
<keyword evidence="6" id="KW-0482">Metalloprotease</keyword>
<feature type="transmembrane region" description="Helical" evidence="7">
    <location>
        <begin position="219"/>
        <end position="238"/>
    </location>
</feature>
<organism evidence="9">
    <name type="scientific">Myoviridae sp. ctaOv25</name>
    <dbReference type="NCBI Taxonomy" id="2827290"/>
    <lineage>
        <taxon>Viruses</taxon>
        <taxon>Duplodnaviria</taxon>
        <taxon>Heunggongvirae</taxon>
        <taxon>Uroviricota</taxon>
        <taxon>Caudoviricetes</taxon>
    </lineage>
</organism>
<keyword evidence="5" id="KW-0862">Zinc</keyword>
<sequence length="395" mass="45723">MNEIETYVSEAYYGQLPEFAELEKLFDSIIKKAKSDGYNKCNPNKYPENAKIQKIFTKLFGFKKSFLYWEPFAVANAYTVSLNAFLVFTDKKKMIEKRPDKGFYDTSHTVLLTVYVSTGLFETGLTARELLAVILHEIGHNFDYSNYHKFEMILWSLVNWAIPIEIANYKNNTNDVKTDMYIKISDQGDAIYKNQKKRDAMIKRMKLDERNYYKYQKRLRGLIMTLTGFIQLPVSIILSPITPILNIGGEKSEIFADSFATAYGYGTELMSALNKLQDHTAIYDPKSPVSRFLLDMGTLMGEVMQLGTGEVHGTDMKRCKECLKKLKHDLRTNDFPPELKQELVEEINRLTRVYKSYYKIEPGDRLKITKMYRKMIALVFQGNPSITKFLGTHKV</sequence>
<keyword evidence="3" id="KW-0479">Metal-binding</keyword>
<proteinExistence type="predicted"/>
<evidence type="ECO:0000256" key="3">
    <source>
        <dbReference type="ARBA" id="ARBA00022723"/>
    </source>
</evidence>
<keyword evidence="2" id="KW-0645">Protease</keyword>
<dbReference type="GO" id="GO:0004222">
    <property type="term" value="F:metalloendopeptidase activity"/>
    <property type="evidence" value="ECO:0007669"/>
    <property type="project" value="InterPro"/>
</dbReference>
<evidence type="ECO:0000259" key="8">
    <source>
        <dbReference type="Pfam" id="PF01435"/>
    </source>
</evidence>
<evidence type="ECO:0000256" key="7">
    <source>
        <dbReference type="SAM" id="Phobius"/>
    </source>
</evidence>
<comment type="cofactor">
    <cofactor evidence="1">
        <name>Zn(2+)</name>
        <dbReference type="ChEBI" id="CHEBI:29105"/>
    </cofactor>
</comment>
<evidence type="ECO:0000256" key="1">
    <source>
        <dbReference type="ARBA" id="ARBA00001947"/>
    </source>
</evidence>
<evidence type="ECO:0000256" key="5">
    <source>
        <dbReference type="ARBA" id="ARBA00022833"/>
    </source>
</evidence>
<evidence type="ECO:0000313" key="9">
    <source>
        <dbReference type="EMBL" id="DAE26519.1"/>
    </source>
</evidence>
<dbReference type="EMBL" id="BK015820">
    <property type="protein sequence ID" value="DAE26519.1"/>
    <property type="molecule type" value="Genomic_DNA"/>
</dbReference>
<evidence type="ECO:0000256" key="4">
    <source>
        <dbReference type="ARBA" id="ARBA00022801"/>
    </source>
</evidence>
<protein>
    <recommendedName>
        <fullName evidence="8">Peptidase M48 domain-containing protein</fullName>
    </recommendedName>
</protein>
<keyword evidence="7" id="KW-0472">Membrane</keyword>
<feature type="transmembrane region" description="Helical" evidence="7">
    <location>
        <begin position="66"/>
        <end position="88"/>
    </location>
</feature>
<dbReference type="GO" id="GO:0046872">
    <property type="term" value="F:metal ion binding"/>
    <property type="evidence" value="ECO:0007669"/>
    <property type="project" value="UniProtKB-KW"/>
</dbReference>
<dbReference type="Pfam" id="PF01435">
    <property type="entry name" value="Peptidase_M48"/>
    <property type="match status" value="1"/>
</dbReference>
<reference evidence="9" key="1">
    <citation type="journal article" date="2021" name="Proc. Natl. Acad. Sci. U.S.A.">
        <title>A Catalog of Tens of Thousands of Viruses from Human Metagenomes Reveals Hidden Associations with Chronic Diseases.</title>
        <authorList>
            <person name="Tisza M.J."/>
            <person name="Buck C.B."/>
        </authorList>
    </citation>
    <scope>NUCLEOTIDE SEQUENCE</scope>
    <source>
        <strain evidence="9">CtaOv25</strain>
    </source>
</reference>
<dbReference type="GO" id="GO:0006508">
    <property type="term" value="P:proteolysis"/>
    <property type="evidence" value="ECO:0007669"/>
    <property type="project" value="UniProtKB-KW"/>
</dbReference>
<evidence type="ECO:0000256" key="6">
    <source>
        <dbReference type="ARBA" id="ARBA00023049"/>
    </source>
</evidence>